<feature type="region of interest" description="Disordered" evidence="1">
    <location>
        <begin position="38"/>
        <end position="71"/>
    </location>
</feature>
<evidence type="ECO:0000256" key="1">
    <source>
        <dbReference type="SAM" id="MobiDB-lite"/>
    </source>
</evidence>
<feature type="compositionally biased region" description="Basic and acidic residues" evidence="1">
    <location>
        <begin position="50"/>
        <end position="66"/>
    </location>
</feature>
<proteinExistence type="predicted"/>
<keyword evidence="3" id="KW-1185">Reference proteome</keyword>
<evidence type="ECO:0000313" key="2">
    <source>
        <dbReference type="EMBL" id="CAB0042413.1"/>
    </source>
</evidence>
<protein>
    <submittedName>
        <fullName evidence="2">Uncharacterized protein</fullName>
    </submittedName>
</protein>
<evidence type="ECO:0000313" key="3">
    <source>
        <dbReference type="Proteomes" id="UP000479190"/>
    </source>
</evidence>
<accession>A0A6H5IXX6</accession>
<name>A0A6H5IXX6_9HYME</name>
<gene>
    <name evidence="2" type="ORF">TBRA_LOCUS14032</name>
</gene>
<organism evidence="2 3">
    <name type="scientific">Trichogramma brassicae</name>
    <dbReference type="NCBI Taxonomy" id="86971"/>
    <lineage>
        <taxon>Eukaryota</taxon>
        <taxon>Metazoa</taxon>
        <taxon>Ecdysozoa</taxon>
        <taxon>Arthropoda</taxon>
        <taxon>Hexapoda</taxon>
        <taxon>Insecta</taxon>
        <taxon>Pterygota</taxon>
        <taxon>Neoptera</taxon>
        <taxon>Endopterygota</taxon>
        <taxon>Hymenoptera</taxon>
        <taxon>Apocrita</taxon>
        <taxon>Proctotrupomorpha</taxon>
        <taxon>Chalcidoidea</taxon>
        <taxon>Trichogrammatidae</taxon>
        <taxon>Trichogramma</taxon>
    </lineage>
</organism>
<dbReference type="Proteomes" id="UP000479190">
    <property type="component" value="Unassembled WGS sequence"/>
</dbReference>
<dbReference type="AlphaFoldDB" id="A0A6H5IXX6"/>
<sequence>MAAAASAALAALRYTSKQLVRIIDRALTSSRGPVCCDRGPAQLHGSQLNRETRGRREFDKGHESKRSQKQNPIHHVARIRLRRMRLLCVLAGLLSAAVLGEPVNKDAAAADKLSLALSDVSGSSDKLEKAAAVVEDTPSKDEKAKRSPIAATAVYGASPQHHGQYVIRHGDDAPEVSHNKYTIIQYVSDSYVIVFMASAAAAAAVVEARRVREQDVEAAVAAFISCQNRSQLCKSSCDDDDYDERPCASFFLVKSSNTRQACICSQHQARTYIIAIHACNRLLFRKIERKMLRVNVESNCQQACIHTRACDPKSRPNELGEPKMQSNCRVGPEYLALLQQYLVEQPEPQHQIAGRQQHQRTHLHQQPERHYQNQPIQRVRIGALLEQELVKLIEKQPVQHKQRIDVDFEITLLCEYLSARIACMSDPIMHRIIVKFEIALCSKCLLAFIARKHDPIMHRVNVVF</sequence>
<reference evidence="2 3" key="1">
    <citation type="submission" date="2020-02" db="EMBL/GenBank/DDBJ databases">
        <authorList>
            <person name="Ferguson B K."/>
        </authorList>
    </citation>
    <scope>NUCLEOTIDE SEQUENCE [LARGE SCALE GENOMIC DNA]</scope>
</reference>
<dbReference type="EMBL" id="CADCXV010001194">
    <property type="protein sequence ID" value="CAB0042413.1"/>
    <property type="molecule type" value="Genomic_DNA"/>
</dbReference>
<dbReference type="OrthoDB" id="7695948at2759"/>